<keyword evidence="3" id="KW-1185">Reference proteome</keyword>
<feature type="signal peptide" evidence="1">
    <location>
        <begin position="1"/>
        <end position="27"/>
    </location>
</feature>
<evidence type="ECO:0000313" key="3">
    <source>
        <dbReference type="Proteomes" id="UP000006729"/>
    </source>
</evidence>
<keyword evidence="1" id="KW-0732">Signal</keyword>
<accession>A0A3N7G0G6</accession>
<name>A0A3N7G0G6_POPTR</name>
<dbReference type="EMBL" id="CM009304">
    <property type="protein sequence ID" value="RQP00684.1"/>
    <property type="molecule type" value="Genomic_DNA"/>
</dbReference>
<reference evidence="2 3" key="1">
    <citation type="journal article" date="2006" name="Science">
        <title>The genome of black cottonwood, Populus trichocarpa (Torr. &amp; Gray).</title>
        <authorList>
            <person name="Tuskan G.A."/>
            <person name="Difazio S."/>
            <person name="Jansson S."/>
            <person name="Bohlmann J."/>
            <person name="Grigoriev I."/>
            <person name="Hellsten U."/>
            <person name="Putnam N."/>
            <person name="Ralph S."/>
            <person name="Rombauts S."/>
            <person name="Salamov A."/>
            <person name="Schein J."/>
            <person name="Sterck L."/>
            <person name="Aerts A."/>
            <person name="Bhalerao R.R."/>
            <person name="Bhalerao R.P."/>
            <person name="Blaudez D."/>
            <person name="Boerjan W."/>
            <person name="Brun A."/>
            <person name="Brunner A."/>
            <person name="Busov V."/>
            <person name="Campbell M."/>
            <person name="Carlson J."/>
            <person name="Chalot M."/>
            <person name="Chapman J."/>
            <person name="Chen G.L."/>
            <person name="Cooper D."/>
            <person name="Coutinho P.M."/>
            <person name="Couturier J."/>
            <person name="Covert S."/>
            <person name="Cronk Q."/>
            <person name="Cunningham R."/>
            <person name="Davis J."/>
            <person name="Degroeve S."/>
            <person name="Dejardin A."/>
            <person name="Depamphilis C."/>
            <person name="Detter J."/>
            <person name="Dirks B."/>
            <person name="Dubchak I."/>
            <person name="Duplessis S."/>
            <person name="Ehlting J."/>
            <person name="Ellis B."/>
            <person name="Gendler K."/>
            <person name="Goodstein D."/>
            <person name="Gribskov M."/>
            <person name="Grimwood J."/>
            <person name="Groover A."/>
            <person name="Gunter L."/>
            <person name="Hamberger B."/>
            <person name="Heinze B."/>
            <person name="Helariutta Y."/>
            <person name="Henrissat B."/>
            <person name="Holligan D."/>
            <person name="Holt R."/>
            <person name="Huang W."/>
            <person name="Islam-Faridi N."/>
            <person name="Jones S."/>
            <person name="Jones-Rhoades M."/>
            <person name="Jorgensen R."/>
            <person name="Joshi C."/>
            <person name="Kangasjarvi J."/>
            <person name="Karlsson J."/>
            <person name="Kelleher C."/>
            <person name="Kirkpatrick R."/>
            <person name="Kirst M."/>
            <person name="Kohler A."/>
            <person name="Kalluri U."/>
            <person name="Larimer F."/>
            <person name="Leebens-Mack J."/>
            <person name="Leple J.C."/>
            <person name="Locascio P."/>
            <person name="Lou Y."/>
            <person name="Lucas S."/>
            <person name="Martin F."/>
            <person name="Montanini B."/>
            <person name="Napoli C."/>
            <person name="Nelson D.R."/>
            <person name="Nelson C."/>
            <person name="Nieminen K."/>
            <person name="Nilsson O."/>
            <person name="Pereda V."/>
            <person name="Peter G."/>
            <person name="Philippe R."/>
            <person name="Pilate G."/>
            <person name="Poliakov A."/>
            <person name="Razumovskaya J."/>
            <person name="Richardson P."/>
            <person name="Rinaldi C."/>
            <person name="Ritland K."/>
            <person name="Rouze P."/>
            <person name="Ryaboy D."/>
            <person name="Schmutz J."/>
            <person name="Schrader J."/>
            <person name="Segerman B."/>
            <person name="Shin H."/>
            <person name="Siddiqui A."/>
            <person name="Sterky F."/>
            <person name="Terry A."/>
            <person name="Tsai C.J."/>
            <person name="Uberbacher E."/>
            <person name="Unneberg P."/>
            <person name="Vahala J."/>
            <person name="Wall K."/>
            <person name="Wessler S."/>
            <person name="Yang G."/>
            <person name="Yin T."/>
            <person name="Douglas C."/>
            <person name="Marra M."/>
            <person name="Sandberg G."/>
            <person name="Van de Peer Y."/>
            <person name="Rokhsar D."/>
        </authorList>
    </citation>
    <scope>NUCLEOTIDE SEQUENCE [LARGE SCALE GENOMIC DNA]</scope>
    <source>
        <strain evidence="3">cv. Nisqually</strain>
    </source>
</reference>
<feature type="chain" id="PRO_5018217122" evidence="1">
    <location>
        <begin position="28"/>
        <end position="131"/>
    </location>
</feature>
<dbReference type="Proteomes" id="UP000006729">
    <property type="component" value="Chromosome 15"/>
</dbReference>
<organism evidence="2 3">
    <name type="scientific">Populus trichocarpa</name>
    <name type="common">Western balsam poplar</name>
    <name type="synonym">Populus balsamifera subsp. trichocarpa</name>
    <dbReference type="NCBI Taxonomy" id="3694"/>
    <lineage>
        <taxon>Eukaryota</taxon>
        <taxon>Viridiplantae</taxon>
        <taxon>Streptophyta</taxon>
        <taxon>Embryophyta</taxon>
        <taxon>Tracheophyta</taxon>
        <taxon>Spermatophyta</taxon>
        <taxon>Magnoliopsida</taxon>
        <taxon>eudicotyledons</taxon>
        <taxon>Gunneridae</taxon>
        <taxon>Pentapetalae</taxon>
        <taxon>rosids</taxon>
        <taxon>fabids</taxon>
        <taxon>Malpighiales</taxon>
        <taxon>Salicaceae</taxon>
        <taxon>Saliceae</taxon>
        <taxon>Populus</taxon>
    </lineage>
</organism>
<evidence type="ECO:0000256" key="1">
    <source>
        <dbReference type="SAM" id="SignalP"/>
    </source>
</evidence>
<protein>
    <submittedName>
        <fullName evidence="2">Uncharacterized protein</fullName>
    </submittedName>
</protein>
<proteinExistence type="predicted"/>
<sequence length="131" mass="15274">MMEFQISLMMFVTWLEGLICPATTIHAAVVREKKEKALRFKLRKKRNYGIGLQLLSRWDQLVDNMSSNNDSTSICKDRKGYSILEVMSKLHSIEGVNIGDDFHRFATEFLGLRRNGECIHDVKHLRRRGIY</sequence>
<evidence type="ECO:0000313" key="2">
    <source>
        <dbReference type="EMBL" id="RQP00684.1"/>
    </source>
</evidence>
<dbReference type="InParanoid" id="A0A3N7G0G6"/>
<gene>
    <name evidence="2" type="ORF">POPTR_015G064501</name>
</gene>
<dbReference type="AlphaFoldDB" id="A0A3N7G0G6"/>